<comment type="subcellular location">
    <subcellularLocation>
        <location evidence="1">Membrane</location>
    </subcellularLocation>
</comment>
<reference evidence="8" key="1">
    <citation type="journal article" date="2016" name="Proc. Natl. Acad. Sci. U.S.A.">
        <title>Chromosome-level assembly of Arabidopsis thaliana Ler reveals the extent of translocation and inversion polymorphisms.</title>
        <authorList>
            <person name="Zapata L."/>
            <person name="Ding J."/>
            <person name="Willing E.M."/>
            <person name="Hartwig B."/>
            <person name="Bezdan D."/>
            <person name="Jiao W.B."/>
            <person name="Patel V."/>
            <person name="Velikkakam James G."/>
            <person name="Koornneef M."/>
            <person name="Ossowski S."/>
            <person name="Schneeberger K."/>
        </authorList>
    </citation>
    <scope>NUCLEOTIDE SEQUENCE [LARGE SCALE GENOMIC DNA]</scope>
    <source>
        <strain evidence="8">cv. Landsberg erecta</strain>
    </source>
</reference>
<evidence type="ECO:0000313" key="7">
    <source>
        <dbReference type="EMBL" id="OAP02947.1"/>
    </source>
</evidence>
<keyword evidence="4 6" id="KW-1133">Transmembrane helix</keyword>
<feature type="transmembrane region" description="Helical" evidence="6">
    <location>
        <begin position="26"/>
        <end position="45"/>
    </location>
</feature>
<evidence type="ECO:0000256" key="1">
    <source>
        <dbReference type="ARBA" id="ARBA00004370"/>
    </source>
</evidence>
<comment type="similarity">
    <text evidence="2">Belongs to the UPF0496 family.</text>
</comment>
<evidence type="ECO:0008006" key="9">
    <source>
        <dbReference type="Google" id="ProtNLM"/>
    </source>
</evidence>
<evidence type="ECO:0000256" key="2">
    <source>
        <dbReference type="ARBA" id="ARBA00009074"/>
    </source>
</evidence>
<name>A0A178V9H7_ARATH</name>
<dbReference type="Proteomes" id="UP000078284">
    <property type="component" value="Chromosome 3"/>
</dbReference>
<evidence type="ECO:0000256" key="6">
    <source>
        <dbReference type="SAM" id="Phobius"/>
    </source>
</evidence>
<dbReference type="InterPro" id="IPR007749">
    <property type="entry name" value="DUF677"/>
</dbReference>
<keyword evidence="3 6" id="KW-0812">Transmembrane</keyword>
<evidence type="ECO:0000256" key="5">
    <source>
        <dbReference type="ARBA" id="ARBA00023136"/>
    </source>
</evidence>
<proteinExistence type="inferred from homology"/>
<sequence>MLLNKSHHMQLEHEKKHKNDKKSKRLGYIFFAAALLSVLALWIYLGAVSLVVAAKVVIEVATPSIAPLWKWVTEILEDSESEIAYKKLTDLFRSMDKNANLNIEFAKTFKSLVETLITRIKPILETVDYAVEQREEETVKLVSKKSLRILKVLLTKSRKLVQMWLGVAKWSLREELMFWNT</sequence>
<dbReference type="GO" id="GO:0016020">
    <property type="term" value="C:membrane"/>
    <property type="evidence" value="ECO:0007669"/>
    <property type="project" value="UniProtKB-SubCell"/>
</dbReference>
<dbReference type="Pfam" id="PF05055">
    <property type="entry name" value="DUF677"/>
    <property type="match status" value="1"/>
</dbReference>
<protein>
    <recommendedName>
        <fullName evidence="9">Transmembrane protein</fullName>
    </recommendedName>
</protein>
<accession>A0A178V9H7</accession>
<evidence type="ECO:0000313" key="8">
    <source>
        <dbReference type="Proteomes" id="UP000078284"/>
    </source>
</evidence>
<gene>
    <name evidence="7" type="ordered locus">AXX17_At3g42780</name>
</gene>
<organism evidence="7 8">
    <name type="scientific">Arabidopsis thaliana</name>
    <name type="common">Mouse-ear cress</name>
    <dbReference type="NCBI Taxonomy" id="3702"/>
    <lineage>
        <taxon>Eukaryota</taxon>
        <taxon>Viridiplantae</taxon>
        <taxon>Streptophyta</taxon>
        <taxon>Embryophyta</taxon>
        <taxon>Tracheophyta</taxon>
        <taxon>Spermatophyta</taxon>
        <taxon>Magnoliopsida</taxon>
        <taxon>eudicotyledons</taxon>
        <taxon>Gunneridae</taxon>
        <taxon>Pentapetalae</taxon>
        <taxon>rosids</taxon>
        <taxon>malvids</taxon>
        <taxon>Brassicales</taxon>
        <taxon>Brassicaceae</taxon>
        <taxon>Camelineae</taxon>
        <taxon>Arabidopsis</taxon>
    </lineage>
</organism>
<keyword evidence="5 6" id="KW-0472">Membrane</keyword>
<evidence type="ECO:0000256" key="3">
    <source>
        <dbReference type="ARBA" id="ARBA00022692"/>
    </source>
</evidence>
<comment type="caution">
    <text evidence="7">The sequence shown here is derived from an EMBL/GenBank/DDBJ whole genome shotgun (WGS) entry which is preliminary data.</text>
</comment>
<dbReference type="AlphaFoldDB" id="A0A178V9H7"/>
<dbReference type="EMBL" id="LUHQ01000003">
    <property type="protein sequence ID" value="OAP02947.1"/>
    <property type="molecule type" value="Genomic_DNA"/>
</dbReference>
<evidence type="ECO:0000256" key="4">
    <source>
        <dbReference type="ARBA" id="ARBA00022989"/>
    </source>
</evidence>